<organism evidence="1">
    <name type="scientific">bioreactor metagenome</name>
    <dbReference type="NCBI Taxonomy" id="1076179"/>
    <lineage>
        <taxon>unclassified sequences</taxon>
        <taxon>metagenomes</taxon>
        <taxon>ecological metagenomes</taxon>
    </lineage>
</organism>
<protein>
    <submittedName>
        <fullName evidence="1">Uncharacterized protein</fullName>
    </submittedName>
</protein>
<accession>A0A645G8G1</accession>
<dbReference type="Gene3D" id="3.50.50.60">
    <property type="entry name" value="FAD/NAD(P)-binding domain"/>
    <property type="match status" value="1"/>
</dbReference>
<comment type="caution">
    <text evidence="1">The sequence shown here is derived from an EMBL/GenBank/DDBJ whole genome shotgun (WGS) entry which is preliminary data.</text>
</comment>
<sequence length="45" mass="5175">MPCFEPEIREAEEEGVEIIVLRNPVRYLGEDGRVTKVELTKMQLG</sequence>
<name>A0A645G8G1_9ZZZZ</name>
<proteinExistence type="predicted"/>
<reference evidence="1" key="1">
    <citation type="submission" date="2019-08" db="EMBL/GenBank/DDBJ databases">
        <authorList>
            <person name="Kucharzyk K."/>
            <person name="Murdoch R.W."/>
            <person name="Higgins S."/>
            <person name="Loffler F."/>
        </authorList>
    </citation>
    <scope>NUCLEOTIDE SEQUENCE</scope>
</reference>
<evidence type="ECO:0000313" key="1">
    <source>
        <dbReference type="EMBL" id="MPN22280.1"/>
    </source>
</evidence>
<dbReference type="AlphaFoldDB" id="A0A645G8G1"/>
<dbReference type="InterPro" id="IPR036188">
    <property type="entry name" value="FAD/NAD-bd_sf"/>
</dbReference>
<gene>
    <name evidence="1" type="ORF">SDC9_169663</name>
</gene>
<dbReference type="EMBL" id="VSSQ01070489">
    <property type="protein sequence ID" value="MPN22280.1"/>
    <property type="molecule type" value="Genomic_DNA"/>
</dbReference>
<dbReference type="SUPFAM" id="SSF51905">
    <property type="entry name" value="FAD/NAD(P)-binding domain"/>
    <property type="match status" value="1"/>
</dbReference>